<evidence type="ECO:0000256" key="6">
    <source>
        <dbReference type="ARBA" id="ARBA00023136"/>
    </source>
</evidence>
<dbReference type="AlphaFoldDB" id="A0A1G7DRP5"/>
<dbReference type="GO" id="GO:0005886">
    <property type="term" value="C:plasma membrane"/>
    <property type="evidence" value="ECO:0007669"/>
    <property type="project" value="UniProtKB-SubCell"/>
</dbReference>
<feature type="transmembrane region" description="Helical" evidence="7">
    <location>
        <begin position="110"/>
        <end position="129"/>
    </location>
</feature>
<keyword evidence="3" id="KW-1003">Cell membrane</keyword>
<evidence type="ECO:0000256" key="1">
    <source>
        <dbReference type="ARBA" id="ARBA00004651"/>
    </source>
</evidence>
<proteinExistence type="predicted"/>
<comment type="subcellular location">
    <subcellularLocation>
        <location evidence="1">Cell membrane</location>
        <topology evidence="1">Multi-pass membrane protein</topology>
    </subcellularLocation>
</comment>
<feature type="transmembrane region" description="Helical" evidence="7">
    <location>
        <begin position="271"/>
        <end position="291"/>
    </location>
</feature>
<dbReference type="InterPro" id="IPR011701">
    <property type="entry name" value="MFS"/>
</dbReference>
<dbReference type="EMBL" id="FNAQ01000015">
    <property type="protein sequence ID" value="SDE53810.1"/>
    <property type="molecule type" value="Genomic_DNA"/>
</dbReference>
<feature type="transmembrane region" description="Helical" evidence="7">
    <location>
        <begin position="393"/>
        <end position="413"/>
    </location>
</feature>
<keyword evidence="5 7" id="KW-1133">Transmembrane helix</keyword>
<evidence type="ECO:0000256" key="5">
    <source>
        <dbReference type="ARBA" id="ARBA00022989"/>
    </source>
</evidence>
<evidence type="ECO:0000313" key="9">
    <source>
        <dbReference type="Proteomes" id="UP000243205"/>
    </source>
</evidence>
<feature type="transmembrane region" description="Helical" evidence="7">
    <location>
        <begin position="55"/>
        <end position="76"/>
    </location>
</feature>
<dbReference type="CDD" id="cd06173">
    <property type="entry name" value="MFS_MefA_like"/>
    <property type="match status" value="1"/>
</dbReference>
<feature type="transmembrane region" description="Helical" evidence="7">
    <location>
        <begin position="181"/>
        <end position="205"/>
    </location>
</feature>
<dbReference type="PANTHER" id="PTHR43266">
    <property type="entry name" value="MACROLIDE-EFFLUX PROTEIN"/>
    <property type="match status" value="1"/>
</dbReference>
<evidence type="ECO:0000256" key="3">
    <source>
        <dbReference type="ARBA" id="ARBA00022475"/>
    </source>
</evidence>
<evidence type="ECO:0000256" key="2">
    <source>
        <dbReference type="ARBA" id="ARBA00022448"/>
    </source>
</evidence>
<dbReference type="STRING" id="57664.SAMN05661003_11512"/>
<dbReference type="InterPro" id="IPR036259">
    <property type="entry name" value="MFS_trans_sf"/>
</dbReference>
<feature type="transmembrane region" description="Helical" evidence="7">
    <location>
        <begin position="363"/>
        <end position="381"/>
    </location>
</feature>
<accession>A0A1G7DRP5</accession>
<evidence type="ECO:0000313" key="8">
    <source>
        <dbReference type="EMBL" id="SDE53810.1"/>
    </source>
</evidence>
<dbReference type="Proteomes" id="UP000243205">
    <property type="component" value="Unassembled WGS sequence"/>
</dbReference>
<dbReference type="Pfam" id="PF07690">
    <property type="entry name" value="MFS_1"/>
    <property type="match status" value="1"/>
</dbReference>
<evidence type="ECO:0000256" key="4">
    <source>
        <dbReference type="ARBA" id="ARBA00022692"/>
    </source>
</evidence>
<dbReference type="GO" id="GO:0022857">
    <property type="term" value="F:transmembrane transporter activity"/>
    <property type="evidence" value="ECO:0007669"/>
    <property type="project" value="InterPro"/>
</dbReference>
<feature type="transmembrane region" description="Helical" evidence="7">
    <location>
        <begin position="298"/>
        <end position="321"/>
    </location>
</feature>
<keyword evidence="4 7" id="KW-0812">Transmembrane</keyword>
<dbReference type="Gene3D" id="1.20.1250.20">
    <property type="entry name" value="MFS general substrate transporter like domains"/>
    <property type="match status" value="1"/>
</dbReference>
<dbReference type="SUPFAM" id="SSF103473">
    <property type="entry name" value="MFS general substrate transporter"/>
    <property type="match status" value="1"/>
</dbReference>
<feature type="transmembrane region" description="Helical" evidence="7">
    <location>
        <begin position="232"/>
        <end position="251"/>
    </location>
</feature>
<sequence length="418" mass="44053">MYSLRRSSGGPPCHRRRSFSAMAICYFLGAGNDNLFKQAALLVAVSQGLTQLQGWATLLFALPFLLFSAAGGWLADRYDKQRVILAVKILELLLVGVGGLGLLWQDWRLILAMVFALALQSALFGPALNGAVPELYPARQLVRANARLKLVSTLAILLGIALAGVLLDAGGGPLVREGRRLVALTAAGFSGLGICAALVIAPFGARRTPRSFPWLGPWRSLQDLWQLRHDPLLALALAGSAFFYFLASLVVLQLNSLGVQQLGLSARHTSLLSVALMLGICAGAFLAARLTSVTRWRFVLVPALLGLTLGLALVGSAALLAPDWQQWLLLPALVMSGACGGLFLIPQASFLQARPAADARGQVIAAANFCAFGGILFSGQLFNGLALVMTPGQGLQCSALLTLLAAGGLAGLLRRLAD</sequence>
<keyword evidence="2" id="KW-0813">Transport</keyword>
<feature type="transmembrane region" description="Helical" evidence="7">
    <location>
        <begin position="150"/>
        <end position="169"/>
    </location>
</feature>
<reference evidence="9" key="1">
    <citation type="submission" date="2016-10" db="EMBL/GenBank/DDBJ databases">
        <authorList>
            <person name="Varghese N."/>
            <person name="Submissions S."/>
        </authorList>
    </citation>
    <scope>NUCLEOTIDE SEQUENCE [LARGE SCALE GENOMIC DNA]</scope>
    <source>
        <strain evidence="9">DSM 8987</strain>
    </source>
</reference>
<evidence type="ECO:0000256" key="7">
    <source>
        <dbReference type="SAM" id="Phobius"/>
    </source>
</evidence>
<organism evidence="8 9">
    <name type="scientific">Desulfuromonas thiophila</name>
    <dbReference type="NCBI Taxonomy" id="57664"/>
    <lineage>
        <taxon>Bacteria</taxon>
        <taxon>Pseudomonadati</taxon>
        <taxon>Thermodesulfobacteriota</taxon>
        <taxon>Desulfuromonadia</taxon>
        <taxon>Desulfuromonadales</taxon>
        <taxon>Desulfuromonadaceae</taxon>
        <taxon>Desulfuromonas</taxon>
    </lineage>
</organism>
<gene>
    <name evidence="8" type="ORF">SAMN05661003_11512</name>
</gene>
<keyword evidence="6 7" id="KW-0472">Membrane</keyword>
<name>A0A1G7DRP5_9BACT</name>
<dbReference type="PANTHER" id="PTHR43266:SF2">
    <property type="entry name" value="MAJOR FACILITATOR SUPERFAMILY (MFS) PROFILE DOMAIN-CONTAINING PROTEIN"/>
    <property type="match status" value="1"/>
</dbReference>
<keyword evidence="9" id="KW-1185">Reference proteome</keyword>
<feature type="transmembrane region" description="Helical" evidence="7">
    <location>
        <begin position="327"/>
        <end position="351"/>
    </location>
</feature>
<feature type="transmembrane region" description="Helical" evidence="7">
    <location>
        <begin position="83"/>
        <end position="104"/>
    </location>
</feature>
<protein>
    <submittedName>
        <fullName evidence="8">Major Facilitator Superfamily protein</fullName>
    </submittedName>
</protein>